<keyword evidence="4" id="KW-1185">Reference proteome</keyword>
<comment type="subcellular location">
    <subcellularLocation>
        <location evidence="1">Cell envelope</location>
    </subcellularLocation>
</comment>
<dbReference type="InterPro" id="IPR050465">
    <property type="entry name" value="UPF0194_transport"/>
</dbReference>
<proteinExistence type="predicted"/>
<accession>A0ABV1BCF9</accession>
<dbReference type="EMBL" id="JBBMEJ010000001">
    <property type="protein sequence ID" value="MEQ2369396.1"/>
    <property type="molecule type" value="Genomic_DNA"/>
</dbReference>
<evidence type="ECO:0000256" key="1">
    <source>
        <dbReference type="ARBA" id="ARBA00004196"/>
    </source>
</evidence>
<reference evidence="3 4" key="1">
    <citation type="submission" date="2024-03" db="EMBL/GenBank/DDBJ databases">
        <title>Human intestinal bacterial collection.</title>
        <authorList>
            <person name="Pauvert C."/>
            <person name="Hitch T.C.A."/>
            <person name="Clavel T."/>
        </authorList>
    </citation>
    <scope>NUCLEOTIDE SEQUENCE [LARGE SCALE GENOMIC DNA]</scope>
    <source>
        <strain evidence="3 4">CLA-JM-H16</strain>
    </source>
</reference>
<dbReference type="PANTHER" id="PTHR32347:SF27">
    <property type="entry name" value="RND EFFLUX PUMP MEMBRANE FUSION PROTEIN BARREL-SANDWICH DOMAIN-CONTAINING PROTEIN"/>
    <property type="match status" value="1"/>
</dbReference>
<gene>
    <name evidence="3" type="ORF">WMO28_00290</name>
</gene>
<dbReference type="Gene3D" id="2.40.50.100">
    <property type="match status" value="1"/>
</dbReference>
<organism evidence="3 4">
    <name type="scientific">Blautia aquisgranensis</name>
    <dbReference type="NCBI Taxonomy" id="3133153"/>
    <lineage>
        <taxon>Bacteria</taxon>
        <taxon>Bacillati</taxon>
        <taxon>Bacillota</taxon>
        <taxon>Clostridia</taxon>
        <taxon>Lachnospirales</taxon>
        <taxon>Lachnospiraceae</taxon>
        <taxon>Blautia</taxon>
    </lineage>
</organism>
<dbReference type="RefSeq" id="WP_349055730.1">
    <property type="nucleotide sequence ID" value="NZ_JBBMEJ010000001.1"/>
</dbReference>
<evidence type="ECO:0000313" key="3">
    <source>
        <dbReference type="EMBL" id="MEQ2369396.1"/>
    </source>
</evidence>
<keyword evidence="2" id="KW-0175">Coiled coil</keyword>
<protein>
    <submittedName>
        <fullName evidence="3">Efflux RND transporter periplasmic adaptor subunit</fullName>
    </submittedName>
</protein>
<evidence type="ECO:0000313" key="4">
    <source>
        <dbReference type="Proteomes" id="UP001473063"/>
    </source>
</evidence>
<dbReference type="Proteomes" id="UP001473063">
    <property type="component" value="Unassembled WGS sequence"/>
</dbReference>
<name>A0ABV1BCF9_9FIRM</name>
<comment type="caution">
    <text evidence="3">The sequence shown here is derived from an EMBL/GenBank/DDBJ whole genome shotgun (WGS) entry which is preliminary data.</text>
</comment>
<dbReference type="PANTHER" id="PTHR32347">
    <property type="entry name" value="EFFLUX SYSTEM COMPONENT YKNX-RELATED"/>
    <property type="match status" value="1"/>
</dbReference>
<sequence>MKGRRKKLMIIIPVTCVCVAGAGTLGYFKLRNTRPAVQETTPMQSAEAKKGNLSKTIVETGNLELADAVDLNVPSGLEISEVQVASGDEVKEGDVLAVVDASSILEAMDQMEE</sequence>
<evidence type="ECO:0000256" key="2">
    <source>
        <dbReference type="ARBA" id="ARBA00023054"/>
    </source>
</evidence>